<dbReference type="InterPro" id="IPR001711">
    <property type="entry name" value="PLipase_C_Pinositol-sp_Y"/>
</dbReference>
<dbReference type="SUPFAM" id="SSF50729">
    <property type="entry name" value="PH domain-like"/>
    <property type="match status" value="1"/>
</dbReference>
<feature type="domain" description="EF-hand" evidence="8">
    <location>
        <begin position="484"/>
        <end position="519"/>
    </location>
</feature>
<evidence type="ECO:0000259" key="8">
    <source>
        <dbReference type="PROSITE" id="PS50222"/>
    </source>
</evidence>
<evidence type="ECO:0000256" key="6">
    <source>
        <dbReference type="SAM" id="MobiDB-lite"/>
    </source>
</evidence>
<dbReference type="PROSITE" id="PS50222">
    <property type="entry name" value="EF_HAND_2"/>
    <property type="match status" value="1"/>
</dbReference>
<dbReference type="Gene3D" id="3.20.20.190">
    <property type="entry name" value="Phosphatidylinositol (PI) phosphodiesterase"/>
    <property type="match status" value="1"/>
</dbReference>
<dbReference type="InterPro" id="IPR001192">
    <property type="entry name" value="PI-PLC_fam"/>
</dbReference>
<dbReference type="InterPro" id="IPR002048">
    <property type="entry name" value="EF_hand_dom"/>
</dbReference>
<dbReference type="GO" id="GO:0048015">
    <property type="term" value="P:phosphatidylinositol-mediated signaling"/>
    <property type="evidence" value="ECO:0007669"/>
    <property type="project" value="TreeGrafter"/>
</dbReference>
<dbReference type="EMBL" id="LN483166">
    <property type="protein sequence ID" value="CED84915.1"/>
    <property type="molecule type" value="Genomic_DNA"/>
</dbReference>
<evidence type="ECO:0000256" key="3">
    <source>
        <dbReference type="ARBA" id="ARBA00022963"/>
    </source>
</evidence>
<accession>A0A0F7SWE9</accession>
<dbReference type="PRINTS" id="PR00390">
    <property type="entry name" value="PHPHLIPASEC"/>
</dbReference>
<evidence type="ECO:0000256" key="1">
    <source>
        <dbReference type="ARBA" id="ARBA00012368"/>
    </source>
</evidence>
<dbReference type="GO" id="GO:0051209">
    <property type="term" value="P:release of sequestered calcium ion into cytosol"/>
    <property type="evidence" value="ECO:0007669"/>
    <property type="project" value="TreeGrafter"/>
</dbReference>
<keyword evidence="2 5" id="KW-0378">Hydrolase</keyword>
<evidence type="ECO:0000259" key="7">
    <source>
        <dbReference type="PROSITE" id="PS50008"/>
    </source>
</evidence>
<evidence type="ECO:0000256" key="5">
    <source>
        <dbReference type="RuleBase" id="RU361133"/>
    </source>
</evidence>
<evidence type="ECO:0000256" key="4">
    <source>
        <dbReference type="ARBA" id="ARBA00023098"/>
    </source>
</evidence>
<dbReference type="InterPro" id="IPR017946">
    <property type="entry name" value="PLC-like_Pdiesterase_TIM-brl"/>
</dbReference>
<comment type="catalytic activity">
    <reaction evidence="5">
        <text>a 1,2-diacyl-sn-glycero-3-phospho-(1D-myo-inositol-4,5-bisphosphate) + H2O = 1D-myo-inositol 1,4,5-trisphosphate + a 1,2-diacyl-sn-glycerol + H(+)</text>
        <dbReference type="Rhea" id="RHEA:33179"/>
        <dbReference type="ChEBI" id="CHEBI:15377"/>
        <dbReference type="ChEBI" id="CHEBI:15378"/>
        <dbReference type="ChEBI" id="CHEBI:17815"/>
        <dbReference type="ChEBI" id="CHEBI:58456"/>
        <dbReference type="ChEBI" id="CHEBI:203600"/>
        <dbReference type="EC" id="3.1.4.11"/>
    </reaction>
</comment>
<dbReference type="Gene3D" id="1.10.238.10">
    <property type="entry name" value="EF-hand"/>
    <property type="match status" value="1"/>
</dbReference>
<feature type="compositionally biased region" description="Polar residues" evidence="6">
    <location>
        <begin position="822"/>
        <end position="835"/>
    </location>
</feature>
<reference evidence="9" key="1">
    <citation type="submission" date="2014-08" db="EMBL/GenBank/DDBJ databases">
        <authorList>
            <person name="Sharma Rahul"/>
            <person name="Thines Marco"/>
        </authorList>
    </citation>
    <scope>NUCLEOTIDE SEQUENCE</scope>
</reference>
<dbReference type="GO" id="GO:0005509">
    <property type="term" value="F:calcium ion binding"/>
    <property type="evidence" value="ECO:0007669"/>
    <property type="project" value="InterPro"/>
</dbReference>
<evidence type="ECO:0000256" key="2">
    <source>
        <dbReference type="ARBA" id="ARBA00022801"/>
    </source>
</evidence>
<name>A0A0F7SWE9_PHARH</name>
<sequence length="1286" mass="141050">MDDQSCIPRAPITDDHAPADTAPHAQLVSSSGLEPPLVVDNLTLGDELGSASSLFKKPPTKPNPVLGLVRKIKDKSSTRPPMGSSEASGRGAEGKDEWVIVQDEANVQHEMTVNQQFAQETDLIREKDQSRRESIGSIRPGGGCVSSPSFPSYFPDHQQAVPEEPPSANPEADSRPGLSTCGESPLVCSPSTAELLPSHRIPPESTPDITPASASASALESHDHVVVPPSDQAVLDINAPGRQFEPRPSLLQNYSQTTASSSMSSSLMTTEGTVPRLLQEGVSMLKVSAKKVQQTIFKLDGDKGTIEWPSKKGGVIDIESIREIRLTNSAQSFIDQFSYTTQLSPAHASRWITIIYTSTATSNNKLLPSSPTTSSGTSVGTLKWKALHLVALDSKSFAEWSTVLQSLWDARRELMGGIGGLGSGLGEGGSIEEKRKAVWMKKQWRQAEVAGEVKLRGPSGETERNGWLDFEGVLRICRRLNIASSRRDLYARFQEADVDKLGHLDFASFQRFVKKLKERKDIERLLGRITNGAGLDEQGFRRFLREEQKVDLPPSEITTLFLRYAAEIPADSTSTTNQPLILLEGLTSFLLSSDNSVMSDSSSKVSHDMTRPLPEYFVSSSHNTYLIGHQLVGDSTVEGYIRALLQGCRSVELDCYDGDNEPVVYHGRTLTSKVPVRDVVHAIGKYAFVASPYPIIISAEIHCSVEQQDALVRILKEVLGIRFLSEPLSGWEDVAGVLPSPEDLKHRILLKAKIPIPNEKDSNAVIDGPLSTETDSTSTNSESGFLEGGLRKASALVSGVKRHVSRRKSSSSDKRSPPPSSNTRPQHYSLSSNDRSTLPTAPPLKAAKPKFSPALAQVLIYTLGVKYRGFNKKEVYDPSHMISLSERTANKILKQSFPDVVKHNRTHLMRLYPSVTRLGSSNYDPIRYWAAGAQLVTINWQSIDTAYMLNGALFAKNGRSGYVLKPAPLRTKSKDDQPRIEKFVLRIKQLPSLGDSDRHPTIDPFVEVTVFFPDILPASASTSAPLSPNVVSSSSSAPLQLPKSSFKVRTKTVDDNGFDPAWEENLTLPFRAVMFKHVFSTWSGSTISLRPVCLPRSYQLLRQSSIRFYSTPSDSSALDETPDPLHYHVLPSVSRVALSFLSTPPAIPTSSTILGYLPLSLANNQDVGLNDFEENKPFVGKLQQAVRECLEEGEERISAEASGRGEGWVHVCDDRNYPMPSRTGEPEDLIGSVYVKDGKVVPSTYQPMNSYRVLTNNGPPQPPGMMSKLLQVLERTHEEESKSESN</sequence>
<feature type="region of interest" description="Disordered" evidence="6">
    <location>
        <begin position="1"/>
        <end position="33"/>
    </location>
</feature>
<dbReference type="PROSITE" id="PS50007">
    <property type="entry name" value="PIPLC_X_DOMAIN"/>
    <property type="match status" value="1"/>
</dbReference>
<protein>
    <recommendedName>
        <fullName evidence="1 5">Phosphoinositide phospholipase C</fullName>
        <ecNumber evidence="1 5">3.1.4.11</ecNumber>
    </recommendedName>
</protein>
<feature type="compositionally biased region" description="Low complexity" evidence="6">
    <location>
        <begin position="771"/>
        <end position="783"/>
    </location>
</feature>
<organism evidence="9">
    <name type="scientific">Phaffia rhodozyma</name>
    <name type="common">Yeast</name>
    <name type="synonym">Xanthophyllomyces dendrorhous</name>
    <dbReference type="NCBI Taxonomy" id="264483"/>
    <lineage>
        <taxon>Eukaryota</taxon>
        <taxon>Fungi</taxon>
        <taxon>Dikarya</taxon>
        <taxon>Basidiomycota</taxon>
        <taxon>Agaricomycotina</taxon>
        <taxon>Tremellomycetes</taxon>
        <taxon>Cystofilobasidiales</taxon>
        <taxon>Mrakiaceae</taxon>
        <taxon>Phaffia</taxon>
    </lineage>
</organism>
<dbReference type="InterPro" id="IPR000909">
    <property type="entry name" value="PLipase_C_PInositol-sp_X_dom"/>
</dbReference>
<keyword evidence="3 5" id="KW-0442">Lipid degradation</keyword>
<feature type="region of interest" description="Disordered" evidence="6">
    <location>
        <begin position="761"/>
        <end position="785"/>
    </location>
</feature>
<dbReference type="EC" id="3.1.4.11" evidence="1 5"/>
<proteinExistence type="predicted"/>
<dbReference type="PANTHER" id="PTHR10336">
    <property type="entry name" value="PHOSPHOINOSITIDE-SPECIFIC PHOSPHOLIPASE C FAMILY PROTEIN"/>
    <property type="match status" value="1"/>
</dbReference>
<dbReference type="CDD" id="cd16207">
    <property type="entry name" value="EFh_ScPlc1p_like"/>
    <property type="match status" value="1"/>
</dbReference>
<dbReference type="PANTHER" id="PTHR10336:SF36">
    <property type="entry name" value="1-PHOSPHATIDYLINOSITOL 4,5-BISPHOSPHATE PHOSPHODIESTERASE BETA-4"/>
    <property type="match status" value="1"/>
</dbReference>
<dbReference type="InterPro" id="IPR035892">
    <property type="entry name" value="C2_domain_sf"/>
</dbReference>
<dbReference type="SUPFAM" id="SSF51695">
    <property type="entry name" value="PLC-like phosphodiesterases"/>
    <property type="match status" value="1"/>
</dbReference>
<dbReference type="Pfam" id="PF00388">
    <property type="entry name" value="PI-PLC-X"/>
    <property type="match status" value="1"/>
</dbReference>
<dbReference type="GO" id="GO:0016042">
    <property type="term" value="P:lipid catabolic process"/>
    <property type="evidence" value="ECO:0007669"/>
    <property type="project" value="UniProtKB-KW"/>
</dbReference>
<feature type="compositionally biased region" description="Basic residues" evidence="6">
    <location>
        <begin position="800"/>
        <end position="809"/>
    </location>
</feature>
<feature type="region of interest" description="Disordered" evidence="6">
    <location>
        <begin position="125"/>
        <end position="222"/>
    </location>
</feature>
<dbReference type="SMART" id="SM00148">
    <property type="entry name" value="PLCXc"/>
    <property type="match status" value="1"/>
</dbReference>
<feature type="region of interest" description="Disordered" evidence="6">
    <location>
        <begin position="797"/>
        <end position="846"/>
    </location>
</feature>
<dbReference type="InterPro" id="IPR011992">
    <property type="entry name" value="EF-hand-dom_pair"/>
</dbReference>
<dbReference type="Gene3D" id="2.30.29.30">
    <property type="entry name" value="Pleckstrin-homology domain (PH domain)/Phosphotyrosine-binding domain (PTB)"/>
    <property type="match status" value="1"/>
</dbReference>
<dbReference type="SUPFAM" id="SSF47473">
    <property type="entry name" value="EF-hand"/>
    <property type="match status" value="1"/>
</dbReference>
<feature type="domain" description="PI-PLC Y-box" evidence="7">
    <location>
        <begin position="855"/>
        <end position="970"/>
    </location>
</feature>
<feature type="compositionally biased region" description="Basic and acidic residues" evidence="6">
    <location>
        <begin position="125"/>
        <end position="134"/>
    </location>
</feature>
<dbReference type="Gene3D" id="2.60.40.150">
    <property type="entry name" value="C2 domain"/>
    <property type="match status" value="1"/>
</dbReference>
<dbReference type="CDD" id="cd08598">
    <property type="entry name" value="PI-PLC1c_yeast"/>
    <property type="match status" value="1"/>
</dbReference>
<dbReference type="SMART" id="SM00149">
    <property type="entry name" value="PLCYc"/>
    <property type="match status" value="1"/>
</dbReference>
<dbReference type="InterPro" id="IPR011993">
    <property type="entry name" value="PH-like_dom_sf"/>
</dbReference>
<dbReference type="PROSITE" id="PS50008">
    <property type="entry name" value="PIPLC_Y_DOMAIN"/>
    <property type="match status" value="1"/>
</dbReference>
<feature type="compositionally biased region" description="Low complexity" evidence="6">
    <location>
        <begin position="836"/>
        <end position="846"/>
    </location>
</feature>
<keyword evidence="4 5" id="KW-0443">Lipid metabolism</keyword>
<dbReference type="GO" id="GO:0004435">
    <property type="term" value="F:phosphatidylinositol-4,5-bisphosphate phospholipase C activity"/>
    <property type="evidence" value="ECO:0007669"/>
    <property type="project" value="UniProtKB-EC"/>
</dbReference>
<dbReference type="Pfam" id="PF00387">
    <property type="entry name" value="PI-PLC-Y"/>
    <property type="match status" value="1"/>
</dbReference>
<evidence type="ECO:0000313" key="9">
    <source>
        <dbReference type="EMBL" id="CED84915.1"/>
    </source>
</evidence>
<feature type="region of interest" description="Disordered" evidence="6">
    <location>
        <begin position="72"/>
        <end position="95"/>
    </location>
</feature>